<dbReference type="OrthoDB" id="9781521at2"/>
<proteinExistence type="predicted"/>
<accession>A0A3E2VVZ2</accession>
<dbReference type="Proteomes" id="UP000260025">
    <property type="component" value="Unassembled WGS sequence"/>
</dbReference>
<sequence>MGKCSYDEDMILHAVGNRLRELSQEYGYTFKEMAKEACIDRDNYMRVERGERNSSIGLFCNIASGLNIKVSDIFNEEYKEYLKKYDDIAFLRKILSSDEYKLIKKKKLSIC</sequence>
<organism evidence="2 3">
    <name type="scientific">Clostridium innocuum</name>
    <dbReference type="NCBI Taxonomy" id="1522"/>
    <lineage>
        <taxon>Bacteria</taxon>
        <taxon>Bacillati</taxon>
        <taxon>Bacillota</taxon>
        <taxon>Clostridia</taxon>
        <taxon>Eubacteriales</taxon>
        <taxon>Clostridiaceae</taxon>
        <taxon>Clostridium</taxon>
    </lineage>
</organism>
<feature type="domain" description="HTH cro/C1-type" evidence="1">
    <location>
        <begin position="19"/>
        <end position="73"/>
    </location>
</feature>
<dbReference type="AlphaFoldDB" id="A0A3E2VVZ2"/>
<name>A0A3E2VVZ2_CLOIN</name>
<dbReference type="Gene3D" id="1.10.260.40">
    <property type="entry name" value="lambda repressor-like DNA-binding domains"/>
    <property type="match status" value="1"/>
</dbReference>
<dbReference type="RefSeq" id="WP_117443396.1">
    <property type="nucleotide sequence ID" value="NZ_JAJFEN010000090.1"/>
</dbReference>
<dbReference type="InterPro" id="IPR010982">
    <property type="entry name" value="Lambda_DNA-bd_dom_sf"/>
</dbReference>
<dbReference type="EMBL" id="QVEV01000017">
    <property type="protein sequence ID" value="RGC14808.1"/>
    <property type="molecule type" value="Genomic_DNA"/>
</dbReference>
<dbReference type="CDD" id="cd00093">
    <property type="entry name" value="HTH_XRE"/>
    <property type="match status" value="1"/>
</dbReference>
<evidence type="ECO:0000259" key="1">
    <source>
        <dbReference type="PROSITE" id="PS50943"/>
    </source>
</evidence>
<reference evidence="2 3" key="1">
    <citation type="submission" date="2018-08" db="EMBL/GenBank/DDBJ databases">
        <title>A genome reference for cultivated species of the human gut microbiota.</title>
        <authorList>
            <person name="Zou Y."/>
            <person name="Xue W."/>
            <person name="Luo G."/>
        </authorList>
    </citation>
    <scope>NUCLEOTIDE SEQUENCE [LARGE SCALE GENOMIC DNA]</scope>
    <source>
        <strain evidence="2 3">OF01-2LB</strain>
    </source>
</reference>
<protein>
    <submittedName>
        <fullName evidence="2">XRE family transcriptional regulator</fullName>
    </submittedName>
</protein>
<comment type="caution">
    <text evidence="2">The sequence shown here is derived from an EMBL/GenBank/DDBJ whole genome shotgun (WGS) entry which is preliminary data.</text>
</comment>
<gene>
    <name evidence="2" type="ORF">DXA38_12115</name>
</gene>
<evidence type="ECO:0000313" key="3">
    <source>
        <dbReference type="Proteomes" id="UP000260025"/>
    </source>
</evidence>
<evidence type="ECO:0000313" key="2">
    <source>
        <dbReference type="EMBL" id="RGC14808.1"/>
    </source>
</evidence>
<dbReference type="InterPro" id="IPR001387">
    <property type="entry name" value="Cro/C1-type_HTH"/>
</dbReference>
<dbReference type="GO" id="GO:0003677">
    <property type="term" value="F:DNA binding"/>
    <property type="evidence" value="ECO:0007669"/>
    <property type="project" value="InterPro"/>
</dbReference>
<dbReference type="SMART" id="SM00530">
    <property type="entry name" value="HTH_XRE"/>
    <property type="match status" value="1"/>
</dbReference>
<dbReference type="PROSITE" id="PS50943">
    <property type="entry name" value="HTH_CROC1"/>
    <property type="match status" value="1"/>
</dbReference>
<dbReference type="SUPFAM" id="SSF47413">
    <property type="entry name" value="lambda repressor-like DNA-binding domains"/>
    <property type="match status" value="1"/>
</dbReference>